<keyword evidence="2" id="KW-1185">Reference proteome</keyword>
<proteinExistence type="predicted"/>
<dbReference type="Proteomes" id="UP000250321">
    <property type="component" value="Unassembled WGS sequence"/>
</dbReference>
<name>A0A314ZMA6_PRUYE</name>
<accession>A0A314ZMA6</accession>
<dbReference type="AlphaFoldDB" id="A0A314ZMA6"/>
<comment type="caution">
    <text evidence="1">The sequence shown here is derived from an EMBL/GenBank/DDBJ whole genome shotgun (WGS) entry which is preliminary data.</text>
</comment>
<sequence>MVPRLENSAIKVKAFRWRGAFRIGSDHGVEGEQGRILTLVQDFIGITQIVGVSDGYGGNKLARKVRVVEKTVTKQLRVDLLEFFEGSA</sequence>
<protein>
    <submittedName>
        <fullName evidence="1">Uncharacterized protein</fullName>
    </submittedName>
</protein>
<dbReference type="EMBL" id="PJQY01000104">
    <property type="protein sequence ID" value="PQQ18554.1"/>
    <property type="molecule type" value="Genomic_DNA"/>
</dbReference>
<evidence type="ECO:0000313" key="1">
    <source>
        <dbReference type="EMBL" id="PQQ18554.1"/>
    </source>
</evidence>
<evidence type="ECO:0000313" key="2">
    <source>
        <dbReference type="Proteomes" id="UP000250321"/>
    </source>
</evidence>
<gene>
    <name evidence="1" type="ORF">Pyn_03217</name>
</gene>
<organism evidence="1 2">
    <name type="scientific">Prunus yedoensis var. nudiflora</name>
    <dbReference type="NCBI Taxonomy" id="2094558"/>
    <lineage>
        <taxon>Eukaryota</taxon>
        <taxon>Viridiplantae</taxon>
        <taxon>Streptophyta</taxon>
        <taxon>Embryophyta</taxon>
        <taxon>Tracheophyta</taxon>
        <taxon>Spermatophyta</taxon>
        <taxon>Magnoliopsida</taxon>
        <taxon>eudicotyledons</taxon>
        <taxon>Gunneridae</taxon>
        <taxon>Pentapetalae</taxon>
        <taxon>rosids</taxon>
        <taxon>fabids</taxon>
        <taxon>Rosales</taxon>
        <taxon>Rosaceae</taxon>
        <taxon>Amygdaloideae</taxon>
        <taxon>Amygdaleae</taxon>
        <taxon>Prunus</taxon>
    </lineage>
</organism>
<reference evidence="1 2" key="1">
    <citation type="submission" date="2018-02" db="EMBL/GenBank/DDBJ databases">
        <title>Draft genome of wild Prunus yedoensis var. nudiflora.</title>
        <authorList>
            <person name="Baek S."/>
            <person name="Kim J.-H."/>
            <person name="Choi K."/>
            <person name="Kim G.-B."/>
            <person name="Cho A."/>
            <person name="Jang H."/>
            <person name="Shin C.-H."/>
            <person name="Yu H.-J."/>
            <person name="Mun J.-H."/>
        </authorList>
    </citation>
    <scope>NUCLEOTIDE SEQUENCE [LARGE SCALE GENOMIC DNA]</scope>
    <source>
        <strain evidence="2">cv. Jeju island</strain>
        <tissue evidence="1">Leaf</tissue>
    </source>
</reference>